<protein>
    <submittedName>
        <fullName evidence="3">TIGR03808 family TAT-translocated repetitive protein</fullName>
    </submittedName>
</protein>
<gene>
    <name evidence="3" type="ORF">K1W69_19250</name>
</gene>
<dbReference type="InterPro" id="IPR022388">
    <property type="entry name" value="CHP03808"/>
</dbReference>
<dbReference type="SUPFAM" id="SSF51126">
    <property type="entry name" value="Pectin lyase-like"/>
    <property type="match status" value="1"/>
</dbReference>
<evidence type="ECO:0000259" key="2">
    <source>
        <dbReference type="Pfam" id="PF05048"/>
    </source>
</evidence>
<dbReference type="InterPro" id="IPR006626">
    <property type="entry name" value="PbH1"/>
</dbReference>
<feature type="domain" description="Periplasmic copper-binding protein NosD beta helix" evidence="2">
    <location>
        <begin position="143"/>
        <end position="293"/>
    </location>
</feature>
<evidence type="ECO:0000256" key="1">
    <source>
        <dbReference type="SAM" id="SignalP"/>
    </source>
</evidence>
<dbReference type="EMBL" id="JAICBX010000004">
    <property type="protein sequence ID" value="MBW8639339.1"/>
    <property type="molecule type" value="Genomic_DNA"/>
</dbReference>
<dbReference type="InterPro" id="IPR006311">
    <property type="entry name" value="TAT_signal"/>
</dbReference>
<keyword evidence="4" id="KW-1185">Reference proteome</keyword>
<dbReference type="NCBIfam" id="TIGR03807">
    <property type="entry name" value="RR_fam_repeat"/>
    <property type="match status" value="1"/>
</dbReference>
<sequence>MRQITPTSLHCPAPTRRRFLAGVGSALAAGVAPVRAAPPATPDALNAVELGLAPDSLENQGPALERILNAASDSGVPVFIPPGDFVVSDVTLPALVHLRGVPGLSRLIYGGGNHFLRAENASDIRLAGLTLDASGYRLADYCRGAVEAVHTVNVDISGCNIFDSRKHGVALEACGGSIAETSVSAAALAGIYCVDGSAMRIADNRIQNCGNGGVLVHRRRPGPDGAIVSGNRVTGIRADDGGTGQHGNGINVYQANNVMITGNHVADCAFSAIRSNSGSGVQIVSNQCLASGETAIYSEFAFEGAIVANNLVDGAANGVSIANFNEGGRLAVVSGNIIRNIVNEGPYDPVGPGFGWGIAAEADTSVNGNVLDNIARFGMLIGWGPYLRGVSVTDNIVRNSLIGVAVTVVDGAQGAQIANNIFQNTLRGAIVGYRWQERITRDMIAGGAQDYPHLTVFGNTQL</sequence>
<dbReference type="InterPro" id="IPR007742">
    <property type="entry name" value="NosD_dom"/>
</dbReference>
<dbReference type="PROSITE" id="PS51318">
    <property type="entry name" value="TAT"/>
    <property type="match status" value="1"/>
</dbReference>
<name>A0AAE3D1X0_9HYPH</name>
<dbReference type="InterPro" id="IPR012334">
    <property type="entry name" value="Pectin_lyas_fold"/>
</dbReference>
<organism evidence="3 4">
    <name type="scientific">Flavimaribacter sediminis</name>
    <dbReference type="NCBI Taxonomy" id="2865987"/>
    <lineage>
        <taxon>Bacteria</taxon>
        <taxon>Pseudomonadati</taxon>
        <taxon>Pseudomonadota</taxon>
        <taxon>Alphaproteobacteria</taxon>
        <taxon>Hyphomicrobiales</taxon>
        <taxon>Rhizobiaceae</taxon>
        <taxon>Flavimaribacter</taxon>
    </lineage>
</organism>
<feature type="signal peptide" evidence="1">
    <location>
        <begin position="1"/>
        <end position="36"/>
    </location>
</feature>
<evidence type="ECO:0000313" key="4">
    <source>
        <dbReference type="Proteomes" id="UP001196509"/>
    </source>
</evidence>
<comment type="caution">
    <text evidence="3">The sequence shown here is derived from an EMBL/GenBank/DDBJ whole genome shotgun (WGS) entry which is preliminary data.</text>
</comment>
<dbReference type="Gene3D" id="2.160.20.10">
    <property type="entry name" value="Single-stranded right-handed beta-helix, Pectin lyase-like"/>
    <property type="match status" value="1"/>
</dbReference>
<dbReference type="Pfam" id="PF05048">
    <property type="entry name" value="NosD"/>
    <property type="match status" value="1"/>
</dbReference>
<dbReference type="InterPro" id="IPR011050">
    <property type="entry name" value="Pectin_lyase_fold/virulence"/>
</dbReference>
<evidence type="ECO:0000313" key="3">
    <source>
        <dbReference type="EMBL" id="MBW8639339.1"/>
    </source>
</evidence>
<reference evidence="3" key="1">
    <citation type="submission" date="2021-08" db="EMBL/GenBank/DDBJ databases">
        <title>Hoeflea bacterium WL0058 sp. nov., isolated from the sediment.</title>
        <authorList>
            <person name="Wang L."/>
            <person name="Zhang D."/>
        </authorList>
    </citation>
    <scope>NUCLEOTIDE SEQUENCE</scope>
    <source>
        <strain evidence="3">WL0058</strain>
    </source>
</reference>
<keyword evidence="1" id="KW-0732">Signal</keyword>
<dbReference type="InterPro" id="IPR022444">
    <property type="entry name" value="Cofactor-bd_rpt"/>
</dbReference>
<dbReference type="Proteomes" id="UP001196509">
    <property type="component" value="Unassembled WGS sequence"/>
</dbReference>
<dbReference type="NCBIfam" id="TIGR03808">
    <property type="entry name" value="RR_plus_rpt_1"/>
    <property type="match status" value="1"/>
</dbReference>
<dbReference type="SMART" id="SM00710">
    <property type="entry name" value="PbH1"/>
    <property type="match status" value="7"/>
</dbReference>
<feature type="chain" id="PRO_5042044436" evidence="1">
    <location>
        <begin position="37"/>
        <end position="462"/>
    </location>
</feature>
<accession>A0AAE3D1X0</accession>
<proteinExistence type="predicted"/>
<dbReference type="AlphaFoldDB" id="A0AAE3D1X0"/>